<sequence>MQDRVKGILAAVNCVRNSRVAANKLPAEILERVFLYTQPVYADFVPQWPTLGALDWTRKVTHVCKRRRAIAVSYPALWTTIDLCRHPPTEAGIAILARSGTQLLTALYSTNPFSREGVNSPVLREIFGRHLSRLTGLHITVDRPELNRLLADANPVHR</sequence>
<dbReference type="OrthoDB" id="3068822at2759"/>
<gene>
    <name evidence="1" type="ORF">SCHCODRAFT_112306</name>
</gene>
<dbReference type="Proteomes" id="UP000007431">
    <property type="component" value="Unassembled WGS sequence"/>
</dbReference>
<keyword evidence="2" id="KW-1185">Reference proteome</keyword>
<dbReference type="Gene3D" id="1.20.1280.50">
    <property type="match status" value="1"/>
</dbReference>
<dbReference type="GeneID" id="9590651"/>
<dbReference type="KEGG" id="scm:SCHCO_01101940"/>
<evidence type="ECO:0000313" key="1">
    <source>
        <dbReference type="EMBL" id="EFI94195.1"/>
    </source>
</evidence>
<dbReference type="AlphaFoldDB" id="D8QEM2"/>
<organism evidence="2">
    <name type="scientific">Schizophyllum commune (strain H4-8 / FGSC 9210)</name>
    <name type="common">Split gill fungus</name>
    <dbReference type="NCBI Taxonomy" id="578458"/>
    <lineage>
        <taxon>Eukaryota</taxon>
        <taxon>Fungi</taxon>
        <taxon>Dikarya</taxon>
        <taxon>Basidiomycota</taxon>
        <taxon>Agaricomycotina</taxon>
        <taxon>Agaricomycetes</taxon>
        <taxon>Agaricomycetidae</taxon>
        <taxon>Agaricales</taxon>
        <taxon>Schizophyllaceae</taxon>
        <taxon>Schizophyllum</taxon>
    </lineage>
</organism>
<evidence type="ECO:0000313" key="2">
    <source>
        <dbReference type="Proteomes" id="UP000007431"/>
    </source>
</evidence>
<protein>
    <submittedName>
        <fullName evidence="1">Uncharacterized protein</fullName>
    </submittedName>
</protein>
<proteinExistence type="predicted"/>
<name>D8QEM2_SCHCM</name>
<reference evidence="1 2" key="1">
    <citation type="journal article" date="2010" name="Nat. Biotechnol.">
        <title>Genome sequence of the model mushroom Schizophyllum commune.</title>
        <authorList>
            <person name="Ohm R.A."/>
            <person name="de Jong J.F."/>
            <person name="Lugones L.G."/>
            <person name="Aerts A."/>
            <person name="Kothe E."/>
            <person name="Stajich J.E."/>
            <person name="de Vries R.P."/>
            <person name="Record E."/>
            <person name="Levasseur A."/>
            <person name="Baker S.E."/>
            <person name="Bartholomew K.A."/>
            <person name="Coutinho P.M."/>
            <person name="Erdmann S."/>
            <person name="Fowler T.J."/>
            <person name="Gathman A.C."/>
            <person name="Lombard V."/>
            <person name="Henrissat B."/>
            <person name="Knabe N."/>
            <person name="Kuees U."/>
            <person name="Lilly W.W."/>
            <person name="Lindquist E."/>
            <person name="Lucas S."/>
            <person name="Magnuson J.K."/>
            <person name="Piumi F."/>
            <person name="Raudaskoski M."/>
            <person name="Salamov A."/>
            <person name="Schmutz J."/>
            <person name="Schwarze F.W.M.R."/>
            <person name="vanKuyk P.A."/>
            <person name="Horton J.S."/>
            <person name="Grigoriev I.V."/>
            <person name="Woesten H.A.B."/>
        </authorList>
    </citation>
    <scope>NUCLEOTIDE SEQUENCE [LARGE SCALE GENOMIC DNA]</scope>
    <source>
        <strain evidence="2">H4-8 / FGSC 9210</strain>
    </source>
</reference>
<dbReference type="VEuPathDB" id="FungiDB:SCHCODRAFT_01101940"/>
<dbReference type="EMBL" id="GL377310">
    <property type="protein sequence ID" value="EFI94195.1"/>
    <property type="molecule type" value="Genomic_DNA"/>
</dbReference>
<dbReference type="RefSeq" id="XP_003029098.1">
    <property type="nucleotide sequence ID" value="XM_003029052.1"/>
</dbReference>
<feature type="non-terminal residue" evidence="1">
    <location>
        <position position="158"/>
    </location>
</feature>
<dbReference type="HOGENOM" id="CLU_1670405_0_0_1"/>
<dbReference type="InParanoid" id="D8QEM2"/>
<accession>D8QEM2</accession>